<comment type="caution">
    <text evidence="9">The sequence shown here is derived from an EMBL/GenBank/DDBJ whole genome shotgun (WGS) entry which is preliminary data.</text>
</comment>
<feature type="transmembrane region" description="Helical" evidence="7">
    <location>
        <begin position="12"/>
        <end position="34"/>
    </location>
</feature>
<keyword evidence="2" id="KW-0813">Transport</keyword>
<dbReference type="InterPro" id="IPR035906">
    <property type="entry name" value="MetI-like_sf"/>
</dbReference>
<feature type="non-terminal residue" evidence="9">
    <location>
        <position position="1"/>
    </location>
</feature>
<dbReference type="Pfam" id="PF00528">
    <property type="entry name" value="BPD_transp_1"/>
    <property type="match status" value="1"/>
</dbReference>
<dbReference type="CDD" id="cd06261">
    <property type="entry name" value="TM_PBP2"/>
    <property type="match status" value="1"/>
</dbReference>
<keyword evidence="6 7" id="KW-0472">Membrane</keyword>
<evidence type="ECO:0000313" key="9">
    <source>
        <dbReference type="EMBL" id="KKL90850.1"/>
    </source>
</evidence>
<accession>A0A0F9IAM9</accession>
<sequence>PAFFWGEGGWTLYEATLGLLLGSSFAIALAIAMAHSRLAERALFPLAIVIKVTPIVAVAPVLVILMGFGTEPKIVVAALISFFPMLVNGLTGFRDVDPGALEFMRSLRASPWQIFWKLRFPSALPYLFAALKVTYPLALIGAVVAEWFTGDRGLGLVIFIANYNLDTPTLFAAIGVLALTGVSLNILLSLAERRLLFWHETIRTVR</sequence>
<comment type="subcellular location">
    <subcellularLocation>
        <location evidence="1">Cell membrane</location>
        <topology evidence="1">Multi-pass membrane protein</topology>
    </subcellularLocation>
</comment>
<feature type="transmembrane region" description="Helical" evidence="7">
    <location>
        <begin position="74"/>
        <end position="93"/>
    </location>
</feature>
<evidence type="ECO:0000256" key="2">
    <source>
        <dbReference type="ARBA" id="ARBA00022448"/>
    </source>
</evidence>
<evidence type="ECO:0000256" key="5">
    <source>
        <dbReference type="ARBA" id="ARBA00022989"/>
    </source>
</evidence>
<name>A0A0F9IAM9_9ZZZZ</name>
<evidence type="ECO:0000256" key="7">
    <source>
        <dbReference type="SAM" id="Phobius"/>
    </source>
</evidence>
<dbReference type="GO" id="GO:0005886">
    <property type="term" value="C:plasma membrane"/>
    <property type="evidence" value="ECO:0007669"/>
    <property type="project" value="UniProtKB-SubCell"/>
</dbReference>
<dbReference type="PANTHER" id="PTHR30151">
    <property type="entry name" value="ALKANE SULFONATE ABC TRANSPORTER-RELATED, MEMBRANE SUBUNIT"/>
    <property type="match status" value="1"/>
</dbReference>
<feature type="transmembrane region" description="Helical" evidence="7">
    <location>
        <begin position="46"/>
        <end position="68"/>
    </location>
</feature>
<protein>
    <recommendedName>
        <fullName evidence="8">ABC transmembrane type-1 domain-containing protein</fullName>
    </recommendedName>
</protein>
<feature type="transmembrane region" description="Helical" evidence="7">
    <location>
        <begin position="126"/>
        <end position="149"/>
    </location>
</feature>
<keyword evidence="3" id="KW-1003">Cell membrane</keyword>
<dbReference type="EMBL" id="LAZR01019898">
    <property type="protein sequence ID" value="KKL90850.1"/>
    <property type="molecule type" value="Genomic_DNA"/>
</dbReference>
<dbReference type="PANTHER" id="PTHR30151:SF20">
    <property type="entry name" value="ABC TRANSPORTER PERMEASE PROTEIN HI_0355-RELATED"/>
    <property type="match status" value="1"/>
</dbReference>
<evidence type="ECO:0000259" key="8">
    <source>
        <dbReference type="PROSITE" id="PS50928"/>
    </source>
</evidence>
<evidence type="ECO:0000256" key="3">
    <source>
        <dbReference type="ARBA" id="ARBA00022475"/>
    </source>
</evidence>
<feature type="transmembrane region" description="Helical" evidence="7">
    <location>
        <begin position="169"/>
        <end position="188"/>
    </location>
</feature>
<keyword evidence="4 7" id="KW-0812">Transmembrane</keyword>
<dbReference type="GO" id="GO:0055085">
    <property type="term" value="P:transmembrane transport"/>
    <property type="evidence" value="ECO:0007669"/>
    <property type="project" value="InterPro"/>
</dbReference>
<organism evidence="9">
    <name type="scientific">marine sediment metagenome</name>
    <dbReference type="NCBI Taxonomy" id="412755"/>
    <lineage>
        <taxon>unclassified sequences</taxon>
        <taxon>metagenomes</taxon>
        <taxon>ecological metagenomes</taxon>
    </lineage>
</organism>
<dbReference type="Gene3D" id="1.10.3720.10">
    <property type="entry name" value="MetI-like"/>
    <property type="match status" value="1"/>
</dbReference>
<keyword evidence="5 7" id="KW-1133">Transmembrane helix</keyword>
<evidence type="ECO:0000256" key="1">
    <source>
        <dbReference type="ARBA" id="ARBA00004651"/>
    </source>
</evidence>
<gene>
    <name evidence="9" type="ORF">LCGC14_1900590</name>
</gene>
<dbReference type="SUPFAM" id="SSF161098">
    <property type="entry name" value="MetI-like"/>
    <property type="match status" value="1"/>
</dbReference>
<dbReference type="PROSITE" id="PS50928">
    <property type="entry name" value="ABC_TM1"/>
    <property type="match status" value="1"/>
</dbReference>
<reference evidence="9" key="1">
    <citation type="journal article" date="2015" name="Nature">
        <title>Complex archaea that bridge the gap between prokaryotes and eukaryotes.</title>
        <authorList>
            <person name="Spang A."/>
            <person name="Saw J.H."/>
            <person name="Jorgensen S.L."/>
            <person name="Zaremba-Niedzwiedzka K."/>
            <person name="Martijn J."/>
            <person name="Lind A.E."/>
            <person name="van Eijk R."/>
            <person name="Schleper C."/>
            <person name="Guy L."/>
            <person name="Ettema T.J."/>
        </authorList>
    </citation>
    <scope>NUCLEOTIDE SEQUENCE</scope>
</reference>
<evidence type="ECO:0000256" key="4">
    <source>
        <dbReference type="ARBA" id="ARBA00022692"/>
    </source>
</evidence>
<feature type="domain" description="ABC transmembrane type-1" evidence="8">
    <location>
        <begin position="8"/>
        <end position="188"/>
    </location>
</feature>
<dbReference type="AlphaFoldDB" id="A0A0F9IAM9"/>
<dbReference type="InterPro" id="IPR000515">
    <property type="entry name" value="MetI-like"/>
</dbReference>
<evidence type="ECO:0000256" key="6">
    <source>
        <dbReference type="ARBA" id="ARBA00023136"/>
    </source>
</evidence>
<proteinExistence type="predicted"/>